<dbReference type="RefSeq" id="XP_030843387.1">
    <property type="nucleotide sequence ID" value="XM_030987527.1"/>
</dbReference>
<dbReference type="AlphaFoldDB" id="A0A7M7P3M7"/>
<feature type="domain" description="G-protein coupled receptors family 2 profile 2" evidence="10">
    <location>
        <begin position="302"/>
        <end position="556"/>
    </location>
</feature>
<dbReference type="InterPro" id="IPR000203">
    <property type="entry name" value="GPS"/>
</dbReference>
<keyword evidence="2 8" id="KW-0812">Transmembrane</keyword>
<dbReference type="InterPro" id="IPR017983">
    <property type="entry name" value="GPCR_2_secretin-like_CS"/>
</dbReference>
<dbReference type="SMART" id="SM00303">
    <property type="entry name" value="GPS"/>
    <property type="match status" value="1"/>
</dbReference>
<dbReference type="Gene3D" id="1.20.1070.10">
    <property type="entry name" value="Rhodopsin 7-helix transmembrane proteins"/>
    <property type="match status" value="1"/>
</dbReference>
<keyword evidence="12" id="KW-1185">Reference proteome</keyword>
<dbReference type="Proteomes" id="UP000007110">
    <property type="component" value="Unassembled WGS sequence"/>
</dbReference>
<evidence type="ECO:0000313" key="12">
    <source>
        <dbReference type="Proteomes" id="UP000007110"/>
    </source>
</evidence>
<feature type="region of interest" description="Disordered" evidence="7">
    <location>
        <begin position="629"/>
        <end position="654"/>
    </location>
</feature>
<protein>
    <submittedName>
        <fullName evidence="11">Uncharacterized protein</fullName>
    </submittedName>
</protein>
<dbReference type="PRINTS" id="PR00249">
    <property type="entry name" value="GPCRSECRETIN"/>
</dbReference>
<sequence length="750" mass="82013">MHKIVIDVKEVNPITGFNDIGRLEAKLLSVTKSITSIVSNIAQVETEELEASEEEGGAISKFVQAFEEQISRVEVADGGMLNIQQPNVAVQVQSVLADDVMSGLVLSLVGSSLSDLTQSNITISAPTQDDRDDVVATGPDIIAQVKIPPSVSSVISSTALLSGSASNGSGDYVRVNFNVFSTPALFMSKSLRTISADNEGFNRSANSPVISLSIGQGKLAALNEFINFTFTTIMSGYVNPMCSFWDEEEQDWSQDGCVLVSGFTSSDERYDEEGVRCACDHLTNFAVIMDIHRQKDPLIETYNILTYIGCCISIFSLLVTLATYLWNKDLRTKQTNQIFICLCLTLLCLYTTFVIMISLDYIRDYRDVQAGPCWFLAALVHYFVLSSIAWMGVEGYNTYLIIVKIFNTYIQNFMIKAFLAAWGIPAFIVVLTGAIARGSYAHDDICFLQFWAQVGGLLIPMSTILLINIVIFILVVRQLLRLANIAGRVKGEAKVERRETIERVQNAICILFLLGLTWVTGYLLLIPSFSQVAQPIFVVLNSFQGFFIFLLYCVRNPHIRKKWGLTCFDEFLKKEASTSSGGVSSTALSSSLGMVSKLRPGASGNYSLPMIDDHPDPICMFSPTYDDSQVEDGVTPPMNEDIQRSSEEQKKYTDCDAKSTDVVAVSLPLDASVPEATKRDDDVSSTTVSVTLDATDARKATDSTNDAAVSLPKDAADGTIHNERSDDVASATGDAAANLPMDSTDFSKVN</sequence>
<feature type="region of interest" description="Disordered" evidence="7">
    <location>
        <begin position="693"/>
        <end position="750"/>
    </location>
</feature>
<feature type="transmembrane region" description="Helical" evidence="8">
    <location>
        <begin position="338"/>
        <end position="362"/>
    </location>
</feature>
<evidence type="ECO:0000256" key="6">
    <source>
        <dbReference type="ARBA" id="ARBA00023157"/>
    </source>
</evidence>
<dbReference type="PANTHER" id="PTHR45692:SF1">
    <property type="entry name" value="G-PROTEIN COUPLED RECEPTORS FAMILY 2 PROFILE 2 DOMAIN-CONTAINING PROTEIN"/>
    <property type="match status" value="1"/>
</dbReference>
<reference evidence="12" key="1">
    <citation type="submission" date="2015-02" db="EMBL/GenBank/DDBJ databases">
        <title>Genome sequencing for Strongylocentrotus purpuratus.</title>
        <authorList>
            <person name="Murali S."/>
            <person name="Liu Y."/>
            <person name="Vee V."/>
            <person name="English A."/>
            <person name="Wang M."/>
            <person name="Skinner E."/>
            <person name="Han Y."/>
            <person name="Muzny D.M."/>
            <person name="Worley K.C."/>
            <person name="Gibbs R.A."/>
        </authorList>
    </citation>
    <scope>NUCLEOTIDE SEQUENCE</scope>
</reference>
<dbReference type="EnsemblMetazoa" id="XM_030987527">
    <property type="protein sequence ID" value="XP_030843387"/>
    <property type="gene ID" value="LOC100892113"/>
</dbReference>
<feature type="compositionally biased region" description="Basic and acidic residues" evidence="7">
    <location>
        <begin position="714"/>
        <end position="727"/>
    </location>
</feature>
<evidence type="ECO:0000256" key="2">
    <source>
        <dbReference type="ARBA" id="ARBA00022692"/>
    </source>
</evidence>
<proteinExistence type="predicted"/>
<keyword evidence="4 8" id="KW-1133">Transmembrane helix</keyword>
<feature type="transmembrane region" description="Helical" evidence="8">
    <location>
        <begin position="456"/>
        <end position="480"/>
    </location>
</feature>
<dbReference type="GO" id="GO:0016020">
    <property type="term" value="C:membrane"/>
    <property type="evidence" value="ECO:0007669"/>
    <property type="project" value="UniProtKB-SubCell"/>
</dbReference>
<dbReference type="SUPFAM" id="SSF81321">
    <property type="entry name" value="Family A G protein-coupled receptor-like"/>
    <property type="match status" value="1"/>
</dbReference>
<evidence type="ECO:0000256" key="1">
    <source>
        <dbReference type="ARBA" id="ARBA00004141"/>
    </source>
</evidence>
<feature type="transmembrane region" description="Helical" evidence="8">
    <location>
        <begin position="413"/>
        <end position="436"/>
    </location>
</feature>
<dbReference type="InterPro" id="IPR000832">
    <property type="entry name" value="GPCR_2_secretin-like"/>
</dbReference>
<keyword evidence="6" id="KW-1015">Disulfide bond</keyword>
<dbReference type="InParanoid" id="A0A7M7P3M7"/>
<dbReference type="Pfam" id="PF01825">
    <property type="entry name" value="GPS"/>
    <property type="match status" value="1"/>
</dbReference>
<feature type="domain" description="GAIN-B" evidence="9">
    <location>
        <begin position="112"/>
        <end position="295"/>
    </location>
</feature>
<feature type="transmembrane region" description="Helical" evidence="8">
    <location>
        <begin position="374"/>
        <end position="393"/>
    </location>
</feature>
<evidence type="ECO:0000256" key="7">
    <source>
        <dbReference type="SAM" id="MobiDB-lite"/>
    </source>
</evidence>
<dbReference type="InterPro" id="IPR057244">
    <property type="entry name" value="GAIN_B"/>
</dbReference>
<comment type="subcellular location">
    <subcellularLocation>
        <location evidence="1">Membrane</location>
        <topology evidence="1">Multi-pass membrane protein</topology>
    </subcellularLocation>
</comment>
<evidence type="ECO:0000259" key="9">
    <source>
        <dbReference type="PROSITE" id="PS50221"/>
    </source>
</evidence>
<evidence type="ECO:0000313" key="11">
    <source>
        <dbReference type="EnsemblMetazoa" id="XP_030843387"/>
    </source>
</evidence>
<dbReference type="GeneID" id="100892113"/>
<evidence type="ECO:0000259" key="10">
    <source>
        <dbReference type="PROSITE" id="PS50261"/>
    </source>
</evidence>
<dbReference type="PROSITE" id="PS00650">
    <property type="entry name" value="G_PROTEIN_RECEP_F2_2"/>
    <property type="match status" value="1"/>
</dbReference>
<dbReference type="GO" id="GO:0004930">
    <property type="term" value="F:G protein-coupled receptor activity"/>
    <property type="evidence" value="ECO:0007669"/>
    <property type="project" value="InterPro"/>
</dbReference>
<accession>A0A7M7P3M7</accession>
<feature type="compositionally biased region" description="Basic and acidic residues" evidence="7">
    <location>
        <begin position="641"/>
        <end position="654"/>
    </location>
</feature>
<dbReference type="Pfam" id="PF00002">
    <property type="entry name" value="7tm_2"/>
    <property type="match status" value="1"/>
</dbReference>
<evidence type="ECO:0000256" key="5">
    <source>
        <dbReference type="ARBA" id="ARBA00023136"/>
    </source>
</evidence>
<feature type="transmembrane region" description="Helical" evidence="8">
    <location>
        <begin position="304"/>
        <end position="326"/>
    </location>
</feature>
<evidence type="ECO:0000256" key="8">
    <source>
        <dbReference type="SAM" id="Phobius"/>
    </source>
</evidence>
<dbReference type="CDD" id="cd15040">
    <property type="entry name" value="7tmB2_Adhesion"/>
    <property type="match status" value="1"/>
</dbReference>
<feature type="transmembrane region" description="Helical" evidence="8">
    <location>
        <begin position="507"/>
        <end position="526"/>
    </location>
</feature>
<dbReference type="Gene3D" id="2.60.220.50">
    <property type="match status" value="1"/>
</dbReference>
<dbReference type="OMA" id="ARINICV"/>
<dbReference type="GO" id="GO:0007166">
    <property type="term" value="P:cell surface receptor signaling pathway"/>
    <property type="evidence" value="ECO:0007669"/>
    <property type="project" value="InterPro"/>
</dbReference>
<evidence type="ECO:0000256" key="3">
    <source>
        <dbReference type="ARBA" id="ARBA00022729"/>
    </source>
</evidence>
<dbReference type="InterPro" id="IPR046338">
    <property type="entry name" value="GAIN_dom_sf"/>
</dbReference>
<keyword evidence="3" id="KW-0732">Signal</keyword>
<name>A0A7M7P3M7_STRPU</name>
<dbReference type="KEGG" id="spu:100892113"/>
<keyword evidence="5 8" id="KW-0472">Membrane</keyword>
<evidence type="ECO:0000256" key="4">
    <source>
        <dbReference type="ARBA" id="ARBA00022989"/>
    </source>
</evidence>
<dbReference type="PANTHER" id="PTHR45692">
    <property type="entry name" value="G_PROTEIN_RECEP_F2_4 DOMAIN-CONTAINING PROTEIN"/>
    <property type="match status" value="1"/>
</dbReference>
<organism evidence="11 12">
    <name type="scientific">Strongylocentrotus purpuratus</name>
    <name type="common">Purple sea urchin</name>
    <dbReference type="NCBI Taxonomy" id="7668"/>
    <lineage>
        <taxon>Eukaryota</taxon>
        <taxon>Metazoa</taxon>
        <taxon>Echinodermata</taxon>
        <taxon>Eleutherozoa</taxon>
        <taxon>Echinozoa</taxon>
        <taxon>Echinoidea</taxon>
        <taxon>Euechinoidea</taxon>
        <taxon>Echinacea</taxon>
        <taxon>Camarodonta</taxon>
        <taxon>Echinidea</taxon>
        <taxon>Strongylocentrotidae</taxon>
        <taxon>Strongylocentrotus</taxon>
    </lineage>
</organism>
<reference evidence="11" key="2">
    <citation type="submission" date="2021-01" db="UniProtKB">
        <authorList>
            <consortium name="EnsemblMetazoa"/>
        </authorList>
    </citation>
    <scope>IDENTIFICATION</scope>
</reference>
<dbReference type="PROSITE" id="PS50261">
    <property type="entry name" value="G_PROTEIN_RECEP_F2_4"/>
    <property type="match status" value="1"/>
</dbReference>
<feature type="transmembrane region" description="Helical" evidence="8">
    <location>
        <begin position="532"/>
        <end position="554"/>
    </location>
</feature>
<dbReference type="PROSITE" id="PS50221">
    <property type="entry name" value="GAIN_B"/>
    <property type="match status" value="1"/>
</dbReference>
<dbReference type="InterPro" id="IPR017981">
    <property type="entry name" value="GPCR_2-like_7TM"/>
</dbReference>